<feature type="region of interest" description="Disordered" evidence="1">
    <location>
        <begin position="515"/>
        <end position="568"/>
    </location>
</feature>
<dbReference type="Pfam" id="PF13401">
    <property type="entry name" value="AAA_22"/>
    <property type="match status" value="1"/>
</dbReference>
<evidence type="ECO:0000313" key="4">
    <source>
        <dbReference type="Proteomes" id="UP000317178"/>
    </source>
</evidence>
<dbReference type="RefSeq" id="WP_144996606.1">
    <property type="nucleotide sequence ID" value="NZ_CP036281.1"/>
</dbReference>
<dbReference type="InterPro" id="IPR027417">
    <property type="entry name" value="P-loop_NTPase"/>
</dbReference>
<dbReference type="InterPro" id="IPR052026">
    <property type="entry name" value="ExeA_AAA_ATPase_DNA-bind"/>
</dbReference>
<dbReference type="OrthoDB" id="227226at2"/>
<gene>
    <name evidence="3" type="ORF">Pla110_30840</name>
</gene>
<dbReference type="KEGG" id="plon:Pla110_30840"/>
<reference evidence="3 4" key="1">
    <citation type="submission" date="2019-02" db="EMBL/GenBank/DDBJ databases">
        <title>Deep-cultivation of Planctomycetes and their phenomic and genomic characterization uncovers novel biology.</title>
        <authorList>
            <person name="Wiegand S."/>
            <person name="Jogler M."/>
            <person name="Boedeker C."/>
            <person name="Pinto D."/>
            <person name="Vollmers J."/>
            <person name="Rivas-Marin E."/>
            <person name="Kohn T."/>
            <person name="Peeters S.H."/>
            <person name="Heuer A."/>
            <person name="Rast P."/>
            <person name="Oberbeckmann S."/>
            <person name="Bunk B."/>
            <person name="Jeske O."/>
            <person name="Meyerdierks A."/>
            <person name="Storesund J.E."/>
            <person name="Kallscheuer N."/>
            <person name="Luecker S."/>
            <person name="Lage O.M."/>
            <person name="Pohl T."/>
            <person name="Merkel B.J."/>
            <person name="Hornburger P."/>
            <person name="Mueller R.-W."/>
            <person name="Bruemmer F."/>
            <person name="Labrenz M."/>
            <person name="Spormann A.M."/>
            <person name="Op den Camp H."/>
            <person name="Overmann J."/>
            <person name="Amann R."/>
            <person name="Jetten M.S.M."/>
            <person name="Mascher T."/>
            <person name="Medema M.H."/>
            <person name="Devos D.P."/>
            <person name="Kaster A.-K."/>
            <person name="Ovreas L."/>
            <person name="Rohde M."/>
            <person name="Galperin M.Y."/>
            <person name="Jogler C."/>
        </authorList>
    </citation>
    <scope>NUCLEOTIDE SEQUENCE [LARGE SCALE GENOMIC DNA]</scope>
    <source>
        <strain evidence="3 4">Pla110</strain>
    </source>
</reference>
<feature type="domain" description="AAA+ ATPase" evidence="2">
    <location>
        <begin position="42"/>
        <end position="189"/>
    </location>
</feature>
<evidence type="ECO:0000256" key="1">
    <source>
        <dbReference type="SAM" id="MobiDB-lite"/>
    </source>
</evidence>
<dbReference type="PANTHER" id="PTHR35894">
    <property type="entry name" value="GENERAL SECRETION PATHWAY PROTEIN A-RELATED"/>
    <property type="match status" value="1"/>
</dbReference>
<dbReference type="PANTHER" id="PTHR35894:SF1">
    <property type="entry name" value="PHOSPHORIBULOKINASE _ URIDINE KINASE FAMILY"/>
    <property type="match status" value="1"/>
</dbReference>
<feature type="compositionally biased region" description="Polar residues" evidence="1">
    <location>
        <begin position="554"/>
        <end position="568"/>
    </location>
</feature>
<feature type="compositionally biased region" description="Polar residues" evidence="1">
    <location>
        <begin position="434"/>
        <end position="447"/>
    </location>
</feature>
<feature type="compositionally biased region" description="Polar residues" evidence="1">
    <location>
        <begin position="303"/>
        <end position="312"/>
    </location>
</feature>
<feature type="region of interest" description="Disordered" evidence="1">
    <location>
        <begin position="301"/>
        <end position="326"/>
    </location>
</feature>
<dbReference type="GO" id="GO:0016887">
    <property type="term" value="F:ATP hydrolysis activity"/>
    <property type="evidence" value="ECO:0007669"/>
    <property type="project" value="InterPro"/>
</dbReference>
<accession>A0A518CQ51</accession>
<dbReference type="Gene3D" id="3.40.50.300">
    <property type="entry name" value="P-loop containing nucleotide triphosphate hydrolases"/>
    <property type="match status" value="1"/>
</dbReference>
<dbReference type="SMART" id="SM00382">
    <property type="entry name" value="AAA"/>
    <property type="match status" value="1"/>
</dbReference>
<keyword evidence="4" id="KW-1185">Reference proteome</keyword>
<dbReference type="InterPro" id="IPR003593">
    <property type="entry name" value="AAA+_ATPase"/>
</dbReference>
<feature type="compositionally biased region" description="Polar residues" evidence="1">
    <location>
        <begin position="529"/>
        <end position="540"/>
    </location>
</feature>
<dbReference type="AlphaFoldDB" id="A0A518CQ51"/>
<dbReference type="SUPFAM" id="SSF52540">
    <property type="entry name" value="P-loop containing nucleoside triphosphate hydrolases"/>
    <property type="match status" value="1"/>
</dbReference>
<dbReference type="EMBL" id="CP036281">
    <property type="protein sequence ID" value="QDU81343.1"/>
    <property type="molecule type" value="Genomic_DNA"/>
</dbReference>
<proteinExistence type="predicted"/>
<dbReference type="CDD" id="cd00009">
    <property type="entry name" value="AAA"/>
    <property type="match status" value="1"/>
</dbReference>
<organism evidence="3 4">
    <name type="scientific">Polystyrenella longa</name>
    <dbReference type="NCBI Taxonomy" id="2528007"/>
    <lineage>
        <taxon>Bacteria</taxon>
        <taxon>Pseudomonadati</taxon>
        <taxon>Planctomycetota</taxon>
        <taxon>Planctomycetia</taxon>
        <taxon>Planctomycetales</taxon>
        <taxon>Planctomycetaceae</taxon>
        <taxon>Polystyrenella</taxon>
    </lineage>
</organism>
<protein>
    <recommendedName>
        <fullName evidence="2">AAA+ ATPase domain-containing protein</fullName>
    </recommendedName>
</protein>
<dbReference type="InterPro" id="IPR049945">
    <property type="entry name" value="AAA_22"/>
</dbReference>
<evidence type="ECO:0000313" key="3">
    <source>
        <dbReference type="EMBL" id="QDU81343.1"/>
    </source>
</evidence>
<dbReference type="Proteomes" id="UP000317178">
    <property type="component" value="Chromosome"/>
</dbReference>
<feature type="region of interest" description="Disordered" evidence="1">
    <location>
        <begin position="417"/>
        <end position="447"/>
    </location>
</feature>
<name>A0A518CQ51_9PLAN</name>
<sequence>MYEAFMGLSQRPFVASPDANMYARTEVHEKALRQLMFGMNANRGISLLTGAEGTGKSILARKLVNNLEESTIPIFFSNSHFATRRDFYQSILFELRQPYAGMGLQELRLQLTSVMRQMAPRHRPILMVIDEAHLLNDRILEEVRNCLNFVVEGDCVFRTLLVGHPELEERLAHPDMAAVNSRIGMHSMLNPLNRAQSVQYISQRLAIAHGKVENIFETEAVFAIAEAADGLPRAINQLCDHSLMLATARGIRPVDLNTVLDSLEELQTLPLHWRTPSAQHERNLEQTTSQVRSDQPAFEQFQGADSDNQSASIEVGSAWDEPSTSSTELMSVTETEEETFLDIDTTLSSVANVIETEIGYEDEFDANAEETLEIEEEEIDPELDARLFQLTDAETQQDVLAEVSLLNDVLNVQLKDDQEETSTERRIISSSSTQKNNLPSPTENAVNPSSEVVMDRYAFIDAGLVERVREWEVRVCETTVEHVTNPMSNEDIAAATKRAEEDVYSLLQEENAAQASISHSPKVPLGSISLEQPSSSSMELPTNALDKLKGSLPAGSTSFKFNRPSKSA</sequence>
<evidence type="ECO:0000259" key="2">
    <source>
        <dbReference type="SMART" id="SM00382"/>
    </source>
</evidence>